<evidence type="ECO:0000313" key="6">
    <source>
        <dbReference type="Proteomes" id="UP000472275"/>
    </source>
</evidence>
<evidence type="ECO:0000256" key="1">
    <source>
        <dbReference type="ARBA" id="ARBA00023157"/>
    </source>
</evidence>
<evidence type="ECO:0000256" key="2">
    <source>
        <dbReference type="PROSITE-ProRule" id="PRU00302"/>
    </source>
</evidence>
<dbReference type="Pfam" id="PF00084">
    <property type="entry name" value="Sushi"/>
    <property type="match status" value="1"/>
</dbReference>
<feature type="region of interest" description="Disordered" evidence="3">
    <location>
        <begin position="102"/>
        <end position="178"/>
    </location>
</feature>
<evidence type="ECO:0000259" key="4">
    <source>
        <dbReference type="PROSITE" id="PS50923"/>
    </source>
</evidence>
<proteinExistence type="predicted"/>
<dbReference type="SUPFAM" id="SSF57535">
    <property type="entry name" value="Complement control module/SCR domain"/>
    <property type="match status" value="1"/>
</dbReference>
<dbReference type="PANTHER" id="PTHR15060">
    <property type="entry name" value="INTERLEUKIN-15 RECEPTOR SUBUNIT ALPHA"/>
    <property type="match status" value="1"/>
</dbReference>
<sequence length="272" mass="28813">GTAISPRGQRLPNLPLVISISFFPHPVPAPARCSRPKDVANAHIDAGNNTLLNTRLRYTCNPGYKRKAGTSSLIQCILRDGSTEPDWTHTTLQCIRKPSLAGTTDASLTSNPSPAATSGLPGAAGRSPMPPATDGPSLEKSTLPEMPPRLQTSTPGEGMAAGSSLGTTPLPTAPMDHAAGRATCLGKDNLPTGLVSTGKGSFTFSMHFFFLLSKPLFSEGPPSIPTFPSFAAKNLHFSLLFQSPSRPWPLPLVSRAKSLFWQAGAYFLYFLA</sequence>
<evidence type="ECO:0000256" key="3">
    <source>
        <dbReference type="SAM" id="MobiDB-lite"/>
    </source>
</evidence>
<dbReference type="InterPro" id="IPR035976">
    <property type="entry name" value="Sushi/SCR/CCP_sf"/>
</dbReference>
<dbReference type="GeneTree" id="ENSGT00960000189028"/>
<comment type="caution">
    <text evidence="2">Lacks conserved residue(s) required for the propagation of feature annotation.</text>
</comment>
<protein>
    <recommendedName>
        <fullName evidence="4">Sushi domain-containing protein</fullName>
    </recommendedName>
</protein>
<dbReference type="InterPro" id="IPR000436">
    <property type="entry name" value="Sushi_SCR_CCP_dom"/>
</dbReference>
<dbReference type="InterPro" id="IPR042372">
    <property type="entry name" value="IL15RA"/>
</dbReference>
<dbReference type="Proteomes" id="UP000472275">
    <property type="component" value="Chromosome 5"/>
</dbReference>
<feature type="disulfide bond" evidence="2">
    <location>
        <begin position="33"/>
        <end position="76"/>
    </location>
</feature>
<organism evidence="5 6">
    <name type="scientific">Aquila chrysaetos chrysaetos</name>
    <dbReference type="NCBI Taxonomy" id="223781"/>
    <lineage>
        <taxon>Eukaryota</taxon>
        <taxon>Metazoa</taxon>
        <taxon>Chordata</taxon>
        <taxon>Craniata</taxon>
        <taxon>Vertebrata</taxon>
        <taxon>Euteleostomi</taxon>
        <taxon>Archelosauria</taxon>
        <taxon>Archosauria</taxon>
        <taxon>Dinosauria</taxon>
        <taxon>Saurischia</taxon>
        <taxon>Theropoda</taxon>
        <taxon>Coelurosauria</taxon>
        <taxon>Aves</taxon>
        <taxon>Neognathae</taxon>
        <taxon>Neoaves</taxon>
        <taxon>Telluraves</taxon>
        <taxon>Accipitrimorphae</taxon>
        <taxon>Accipitriformes</taxon>
        <taxon>Accipitridae</taxon>
        <taxon>Accipitrinae</taxon>
        <taxon>Aquila</taxon>
    </lineage>
</organism>
<dbReference type="PROSITE" id="PS50923">
    <property type="entry name" value="SUSHI"/>
    <property type="match status" value="1"/>
</dbReference>
<dbReference type="GO" id="GO:0042010">
    <property type="term" value="F:interleukin-15 receptor activity"/>
    <property type="evidence" value="ECO:0007669"/>
    <property type="project" value="InterPro"/>
</dbReference>
<reference evidence="5" key="2">
    <citation type="submission" date="2025-09" db="UniProtKB">
        <authorList>
            <consortium name="Ensembl"/>
        </authorList>
    </citation>
    <scope>IDENTIFICATION</scope>
</reference>
<name>A0A663DWF4_AQUCH</name>
<dbReference type="Ensembl" id="ENSACCT00020004245.1">
    <property type="protein sequence ID" value="ENSACCP00020004079.1"/>
    <property type="gene ID" value="ENSACCG00020002808.1"/>
</dbReference>
<accession>A0A663DWF4</accession>
<keyword evidence="1 2" id="KW-1015">Disulfide bond</keyword>
<dbReference type="CDD" id="cd00033">
    <property type="entry name" value="CCP"/>
    <property type="match status" value="1"/>
</dbReference>
<dbReference type="AlphaFoldDB" id="A0A663DWF4"/>
<feature type="compositionally biased region" description="Polar residues" evidence="3">
    <location>
        <begin position="102"/>
        <end position="116"/>
    </location>
</feature>
<keyword evidence="2" id="KW-0768">Sushi</keyword>
<dbReference type="InParanoid" id="A0A663DWF4"/>
<dbReference type="SMART" id="SM00032">
    <property type="entry name" value="CCP"/>
    <property type="match status" value="1"/>
</dbReference>
<dbReference type="PANTHER" id="PTHR15060:SF0">
    <property type="entry name" value="INTERLEUKIN-15 RECEPTOR SUBUNIT ALPHA"/>
    <property type="match status" value="1"/>
</dbReference>
<keyword evidence="6" id="KW-1185">Reference proteome</keyword>
<reference evidence="5" key="1">
    <citation type="submission" date="2025-08" db="UniProtKB">
        <authorList>
            <consortium name="Ensembl"/>
        </authorList>
    </citation>
    <scope>IDENTIFICATION</scope>
</reference>
<evidence type="ECO:0000313" key="5">
    <source>
        <dbReference type="Ensembl" id="ENSACCP00020004079.1"/>
    </source>
</evidence>
<dbReference type="Gene3D" id="2.20.28.230">
    <property type="match status" value="1"/>
</dbReference>
<feature type="domain" description="Sushi" evidence="4">
    <location>
        <begin position="31"/>
        <end position="96"/>
    </location>
</feature>